<dbReference type="EMBL" id="JACOOX010000002">
    <property type="protein sequence ID" value="MBC5661988.1"/>
    <property type="molecule type" value="Genomic_DNA"/>
</dbReference>
<reference evidence="1 2" key="1">
    <citation type="submission" date="2020-08" db="EMBL/GenBank/DDBJ databases">
        <title>Genome public.</title>
        <authorList>
            <person name="Liu C."/>
            <person name="Sun Q."/>
        </authorList>
    </citation>
    <scope>NUCLEOTIDE SEQUENCE [LARGE SCALE GENOMIC DNA]</scope>
    <source>
        <strain evidence="1 2">NSJ-10</strain>
    </source>
</reference>
<dbReference type="Proteomes" id="UP000615234">
    <property type="component" value="Unassembled WGS sequence"/>
</dbReference>
<evidence type="ECO:0000313" key="1">
    <source>
        <dbReference type="EMBL" id="MBC5661988.1"/>
    </source>
</evidence>
<comment type="caution">
    <text evidence="1">The sequence shown here is derived from an EMBL/GenBank/DDBJ whole genome shotgun (WGS) entry which is preliminary data.</text>
</comment>
<name>A0A8I0DRE4_9FIRM</name>
<dbReference type="AlphaFoldDB" id="A0A8I0DRE4"/>
<sequence length="96" mass="11306">MKPRSEASKNLYQMMLDRGYPVEFCEVITQNLNTDFTAGRMIGYLSHYQTLPMEEVVDEMLAILTDRNRIMQKKELERNNAKWNEYLANGIPNDEE</sequence>
<accession>A0A8I0DRE4</accession>
<gene>
    <name evidence="1" type="ORF">H8S09_03595</name>
</gene>
<keyword evidence="2" id="KW-1185">Reference proteome</keyword>
<evidence type="ECO:0000313" key="2">
    <source>
        <dbReference type="Proteomes" id="UP000615234"/>
    </source>
</evidence>
<proteinExistence type="predicted"/>
<organism evidence="1 2">
    <name type="scientific">Coprococcus hominis</name>
    <name type="common">ex Liu et al. 2022</name>
    <dbReference type="NCBI Taxonomy" id="2763039"/>
    <lineage>
        <taxon>Bacteria</taxon>
        <taxon>Bacillati</taxon>
        <taxon>Bacillota</taxon>
        <taxon>Clostridia</taxon>
        <taxon>Lachnospirales</taxon>
        <taxon>Lachnospiraceae</taxon>
        <taxon>Coprococcus</taxon>
    </lineage>
</organism>
<dbReference type="RefSeq" id="WP_117807107.1">
    <property type="nucleotide sequence ID" value="NZ_JACOOX010000002.1"/>
</dbReference>
<protein>
    <submittedName>
        <fullName evidence="1">Uncharacterized protein</fullName>
    </submittedName>
</protein>